<dbReference type="AlphaFoldDB" id="A0A0C2H849"/>
<feature type="compositionally biased region" description="Polar residues" evidence="1">
    <location>
        <begin position="384"/>
        <end position="394"/>
    </location>
</feature>
<feature type="compositionally biased region" description="Low complexity" evidence="1">
    <location>
        <begin position="373"/>
        <end position="383"/>
    </location>
</feature>
<feature type="region of interest" description="Disordered" evidence="1">
    <location>
        <begin position="368"/>
        <end position="409"/>
    </location>
</feature>
<evidence type="ECO:0000313" key="3">
    <source>
        <dbReference type="Proteomes" id="UP000054047"/>
    </source>
</evidence>
<evidence type="ECO:0000256" key="1">
    <source>
        <dbReference type="SAM" id="MobiDB-lite"/>
    </source>
</evidence>
<reference evidence="2 3" key="1">
    <citation type="submission" date="2013-12" db="EMBL/GenBank/DDBJ databases">
        <title>Draft genome of the parsitic nematode Ancylostoma duodenale.</title>
        <authorList>
            <person name="Mitreva M."/>
        </authorList>
    </citation>
    <scope>NUCLEOTIDE SEQUENCE [LARGE SCALE GENOMIC DNA]</scope>
    <source>
        <strain evidence="2 3">Zhejiang</strain>
    </source>
</reference>
<organism evidence="2 3">
    <name type="scientific">Ancylostoma duodenale</name>
    <dbReference type="NCBI Taxonomy" id="51022"/>
    <lineage>
        <taxon>Eukaryota</taxon>
        <taxon>Metazoa</taxon>
        <taxon>Ecdysozoa</taxon>
        <taxon>Nematoda</taxon>
        <taxon>Chromadorea</taxon>
        <taxon>Rhabditida</taxon>
        <taxon>Rhabditina</taxon>
        <taxon>Rhabditomorpha</taxon>
        <taxon>Strongyloidea</taxon>
        <taxon>Ancylostomatidae</taxon>
        <taxon>Ancylostomatinae</taxon>
        <taxon>Ancylostoma</taxon>
    </lineage>
</organism>
<feature type="region of interest" description="Disordered" evidence="1">
    <location>
        <begin position="142"/>
        <end position="166"/>
    </location>
</feature>
<gene>
    <name evidence="2" type="ORF">ANCDUO_04010</name>
</gene>
<dbReference type="EMBL" id="KN727445">
    <property type="protein sequence ID" value="KIH65666.1"/>
    <property type="molecule type" value="Genomic_DNA"/>
</dbReference>
<feature type="region of interest" description="Disordered" evidence="1">
    <location>
        <begin position="186"/>
        <end position="212"/>
    </location>
</feature>
<feature type="compositionally biased region" description="Polar residues" evidence="1">
    <location>
        <begin position="142"/>
        <end position="153"/>
    </location>
</feature>
<accession>A0A0C2H849</accession>
<sequence length="1136" mass="123762">MPHVHVTSHNTLLENTFEMCSEMLWFIPLSSNRRNLQESSQQGSRSGGHQGTNLENCYENSNGSWTFWHIYENQLKAFGGLKESRAIKISERERAKFGLEATNAFIHKVKHPCSCSQMCQCSTLSSVECPIVTEVMYSPQNLSHGTVPSTKLPSSKRRTTSLDKEELTSNTLHVSISLISRNTITKTSASNGPATSKRTTSARYRPSQVKPTGAVPTYEVRTSTIFDSEPTVSANVTGYGSGPSSHYSSKKNAFTLENHKKATSPYVTPTVFTNVETREKTRKANYVTTLIYESYEPKSTEIFTPYEENTFGNSFEWDTYWPTSTFPKSSIAFEDHTPTALSNFGETYGHEETEMATTYRGNTIRNSLQWDDSSSSPYSSTASKENTPITSSKLGGSYEPENIGVTTPDRTTVSRNALRSSGWDRTYHPTSTFPNSIIVLKKNTPTASNELAGIYGTAIDTTTATKYSNSYSVPGYFSIQSTTEPTSALEMTFATISAHSHNQIKTTERDHKDGPSTYHSEMSAVSKHFSRLQATSSTESHRALEETTLTGTGYDIVTRGANAGNTAATEGTSSSVVTEHITREEKTTPEELYTVPAILTPMNTLHLSAFTDVTGLHGSLQKDSAVSTVTITPLVSRRISHTSPIKSTEYTSTTTLALFPYPFTATSGSSLNITRTRKEISELTSTAYTMSSTLSSLEPVPVTAAISSSRKEPTRTATLESSLNIARTHEGIGEFSSTAYTFTSTLTSVSSTADTALLHEATHSAAVTPMSTRPVTAEEYKSIKLTGATKRTEVAHKQTYETLFDEQKTAKIMVSTMTKTAAAMTITGEPVQESLSDPNRETESSAGIVLGPLIPIKVTWSSTPQELPYGNVSKPKATTTAIFGAPSLTSKSEATEGQRFQGTSRVVGETEVSRATASGSFNKISSTIFTKTYKSSMTIPWLARLTSPISAFTSVTFTSQPKQVSSQRYLTFPYTSGSDTVEVMTAGFAPFTTPSFPHVPLTSANDQLQKEGSTLGGKTFPVNLLRTTVFNGTRTTSLPTYAIKSITQHISSVDGITKSTEETILSTPSDSYYITTSDEEVNSSPSYCAMPCPSNYMEGPSLCYNILPLALSTTYRRVRIKESQTQNKNSLVGNQG</sequence>
<keyword evidence="3" id="KW-1185">Reference proteome</keyword>
<evidence type="ECO:0000313" key="2">
    <source>
        <dbReference type="EMBL" id="KIH65666.1"/>
    </source>
</evidence>
<feature type="compositionally biased region" description="Polar residues" evidence="1">
    <location>
        <begin position="186"/>
        <end position="202"/>
    </location>
</feature>
<proteinExistence type="predicted"/>
<protein>
    <submittedName>
        <fullName evidence="2">Uncharacterized protein</fullName>
    </submittedName>
</protein>
<dbReference type="Proteomes" id="UP000054047">
    <property type="component" value="Unassembled WGS sequence"/>
</dbReference>
<name>A0A0C2H849_9BILA</name>